<dbReference type="PANTHER" id="PTHR43353">
    <property type="entry name" value="SUCCINATE-SEMIALDEHYDE DEHYDROGENASE, MITOCHONDRIAL"/>
    <property type="match status" value="1"/>
</dbReference>
<keyword evidence="2" id="KW-0560">Oxidoreductase</keyword>
<reference evidence="4 5" key="1">
    <citation type="submission" date="2018-09" db="EMBL/GenBank/DDBJ databases">
        <title>Altererythrobacter sp.Ery1 and Ery12, the genome sequencing of novel strains in genus Alterythrobacter.</title>
        <authorList>
            <person name="Cheng H."/>
            <person name="Wu Y.-H."/>
            <person name="Fang C."/>
            <person name="Xu X.-W."/>
        </authorList>
    </citation>
    <scope>NUCLEOTIDE SEQUENCE [LARGE SCALE GENOMIC DNA]</scope>
    <source>
        <strain evidence="4 5">Ery12</strain>
    </source>
</reference>
<evidence type="ECO:0000256" key="2">
    <source>
        <dbReference type="ARBA" id="ARBA00023002"/>
    </source>
</evidence>
<accession>A0A419R1X3</accession>
<dbReference type="GO" id="GO:0004777">
    <property type="term" value="F:succinate-semialdehyde dehydrogenase (NAD+) activity"/>
    <property type="evidence" value="ECO:0007669"/>
    <property type="project" value="TreeGrafter"/>
</dbReference>
<evidence type="ECO:0000259" key="3">
    <source>
        <dbReference type="Pfam" id="PF00171"/>
    </source>
</evidence>
<feature type="domain" description="Aldehyde dehydrogenase" evidence="3">
    <location>
        <begin position="10"/>
        <end position="460"/>
    </location>
</feature>
<dbReference type="InterPro" id="IPR016160">
    <property type="entry name" value="Ald_DH_CS_CYS"/>
</dbReference>
<dbReference type="AlphaFoldDB" id="A0A419R1X3"/>
<dbReference type="InterPro" id="IPR016162">
    <property type="entry name" value="Ald_DH_N"/>
</dbReference>
<dbReference type="EMBL" id="RAHJ01000018">
    <property type="protein sequence ID" value="RJX67921.1"/>
    <property type="molecule type" value="Genomic_DNA"/>
</dbReference>
<name>A0A419R1X3_9SPHN</name>
<dbReference type="InterPro" id="IPR015590">
    <property type="entry name" value="Aldehyde_DH_dom"/>
</dbReference>
<dbReference type="CDD" id="cd07103">
    <property type="entry name" value="ALDH_F5_SSADH_GabD"/>
    <property type="match status" value="1"/>
</dbReference>
<dbReference type="InterPro" id="IPR050740">
    <property type="entry name" value="Aldehyde_DH_Superfamily"/>
</dbReference>
<dbReference type="GO" id="GO:0009450">
    <property type="term" value="P:gamma-aminobutyric acid catabolic process"/>
    <property type="evidence" value="ECO:0007669"/>
    <property type="project" value="TreeGrafter"/>
</dbReference>
<evidence type="ECO:0000313" key="4">
    <source>
        <dbReference type="EMBL" id="RJX67921.1"/>
    </source>
</evidence>
<dbReference type="RefSeq" id="WP_120108910.1">
    <property type="nucleotide sequence ID" value="NZ_RAHJ01000018.1"/>
</dbReference>
<comment type="caution">
    <text evidence="4">The sequence shown here is derived from an EMBL/GenBank/DDBJ whole genome shotgun (WGS) entry which is preliminary data.</text>
</comment>
<evidence type="ECO:0000313" key="5">
    <source>
        <dbReference type="Proteomes" id="UP000284322"/>
    </source>
</evidence>
<dbReference type="FunFam" id="3.40.605.10:FF:000007">
    <property type="entry name" value="NAD/NADP-dependent betaine aldehyde dehydrogenase"/>
    <property type="match status" value="1"/>
</dbReference>
<organism evidence="4 5">
    <name type="scientific">Tsuneonella suprasediminis</name>
    <dbReference type="NCBI Taxonomy" id="2306996"/>
    <lineage>
        <taxon>Bacteria</taxon>
        <taxon>Pseudomonadati</taxon>
        <taxon>Pseudomonadota</taxon>
        <taxon>Alphaproteobacteria</taxon>
        <taxon>Sphingomonadales</taxon>
        <taxon>Erythrobacteraceae</taxon>
        <taxon>Tsuneonella</taxon>
    </lineage>
</organism>
<dbReference type="PROSITE" id="PS00070">
    <property type="entry name" value="ALDEHYDE_DEHYDR_CYS"/>
    <property type="match status" value="1"/>
</dbReference>
<dbReference type="OrthoDB" id="9761688at2"/>
<keyword evidence="5" id="KW-1185">Reference proteome</keyword>
<dbReference type="PANTHER" id="PTHR43353:SF6">
    <property type="entry name" value="CYTOPLASMIC ALDEHYDE DEHYDROGENASE (EUROFUNG)"/>
    <property type="match status" value="1"/>
</dbReference>
<comment type="similarity">
    <text evidence="1">Belongs to the aldehyde dehydrogenase family.</text>
</comment>
<proteinExistence type="inferred from homology"/>
<dbReference type="FunFam" id="3.40.309.10:FF:000009">
    <property type="entry name" value="Aldehyde dehydrogenase A"/>
    <property type="match status" value="1"/>
</dbReference>
<gene>
    <name evidence="4" type="ORF">D6858_08190</name>
</gene>
<evidence type="ECO:0000256" key="1">
    <source>
        <dbReference type="ARBA" id="ARBA00009986"/>
    </source>
</evidence>
<sequence>MASLNQRPSTDEFAVYDPADGSVVGMAQEMDANTLDLMVGNARRAFSGWREQLPVSRRDALRRWAEIMRGRKEEFAQLMTREQGKPIAESRGEIDYGLGFIEWFAEEGVRPTGEILAPHLSGSQGIVQQIPIGVAALITPWNFPFAMIARKASAALAAGCTAIVKPSPETPLTALAMEDAAHAAGLPEGVFSVATSETAALSEQLVAHRDIGVISFTGSTAVGQKILSSAAAGVKRVLLELGGHAPFIVLDDADIDRAVQDAVGAKFTTGGQDCLAVNRFFVPETLRDTFVERFVAATRKLQVGRGIDPQTAIGPMTTAAQAESCREQIRDAVDQGAQLAFTGTAPSGNCWLAPTILTGVTDEMRIAREETFGPVAAISTYSEIGDVIGHVNRSRYGLAAYVHGGDLDRATRVAQQLDYGMIAINTARMTGPPVPFGGMRQSGLGREGARHGLIAFTETRYLCICSN</sequence>
<dbReference type="Gene3D" id="3.40.309.10">
    <property type="entry name" value="Aldehyde Dehydrogenase, Chain A, domain 2"/>
    <property type="match status" value="1"/>
</dbReference>
<dbReference type="InterPro" id="IPR016163">
    <property type="entry name" value="Ald_DH_C"/>
</dbReference>
<protein>
    <submittedName>
        <fullName evidence="4">NAD-dependent succinate-semialdehyde dehydrogenase</fullName>
    </submittedName>
</protein>
<dbReference type="Gene3D" id="3.40.605.10">
    <property type="entry name" value="Aldehyde Dehydrogenase, Chain A, domain 1"/>
    <property type="match status" value="1"/>
</dbReference>
<dbReference type="InterPro" id="IPR016161">
    <property type="entry name" value="Ald_DH/histidinol_DH"/>
</dbReference>
<dbReference type="SUPFAM" id="SSF53720">
    <property type="entry name" value="ALDH-like"/>
    <property type="match status" value="1"/>
</dbReference>
<dbReference type="Proteomes" id="UP000284322">
    <property type="component" value="Unassembled WGS sequence"/>
</dbReference>
<dbReference type="Pfam" id="PF00171">
    <property type="entry name" value="Aldedh"/>
    <property type="match status" value="1"/>
</dbReference>